<protein>
    <recommendedName>
        <fullName evidence="4">IS256 family transposase</fullName>
    </recommendedName>
</protein>
<dbReference type="Proteomes" id="UP000245469">
    <property type="component" value="Unassembled WGS sequence"/>
</dbReference>
<evidence type="ECO:0000256" key="1">
    <source>
        <dbReference type="SAM" id="MobiDB-lite"/>
    </source>
</evidence>
<evidence type="ECO:0000313" key="3">
    <source>
        <dbReference type="Proteomes" id="UP000245469"/>
    </source>
</evidence>
<comment type="caution">
    <text evidence="2">The sequence shown here is derived from an EMBL/GenBank/DDBJ whole genome shotgun (WGS) entry which is preliminary data.</text>
</comment>
<feature type="non-terminal residue" evidence="2">
    <location>
        <position position="1"/>
    </location>
</feature>
<reference evidence="2 3" key="1">
    <citation type="submission" date="2018-03" db="EMBL/GenBank/DDBJ databases">
        <title>Genomic Encyclopedia of Archaeal and Bacterial Type Strains, Phase II (KMG-II): from individual species to whole genera.</title>
        <authorList>
            <person name="Goeker M."/>
        </authorList>
    </citation>
    <scope>NUCLEOTIDE SEQUENCE [LARGE SCALE GENOMIC DNA]</scope>
    <source>
        <strain evidence="2 3">DSM 44889</strain>
    </source>
</reference>
<dbReference type="EMBL" id="QGDQ01000049">
    <property type="protein sequence ID" value="PWJ46292.1"/>
    <property type="molecule type" value="Genomic_DNA"/>
</dbReference>
<sequence length="76" mass="7854">KVTKGPGSAKAGLAMAFKLIEAAQCRWRAITAPHLVALVRAGVVFEAGKRVERPEARGAQVAEPAAPVEQPLPAAA</sequence>
<proteinExistence type="predicted"/>
<name>A0A315ZLT8_9ACTN</name>
<gene>
    <name evidence="2" type="ORF">BXY45_14928</name>
</gene>
<organism evidence="2 3">
    <name type="scientific">Quadrisphaera granulorum</name>
    <dbReference type="NCBI Taxonomy" id="317664"/>
    <lineage>
        <taxon>Bacteria</taxon>
        <taxon>Bacillati</taxon>
        <taxon>Actinomycetota</taxon>
        <taxon>Actinomycetes</taxon>
        <taxon>Kineosporiales</taxon>
        <taxon>Kineosporiaceae</taxon>
        <taxon>Quadrisphaera</taxon>
    </lineage>
</organism>
<evidence type="ECO:0000313" key="2">
    <source>
        <dbReference type="EMBL" id="PWJ46292.1"/>
    </source>
</evidence>
<evidence type="ECO:0008006" key="4">
    <source>
        <dbReference type="Google" id="ProtNLM"/>
    </source>
</evidence>
<accession>A0A315ZLT8</accession>
<keyword evidence="3" id="KW-1185">Reference proteome</keyword>
<feature type="region of interest" description="Disordered" evidence="1">
    <location>
        <begin position="55"/>
        <end position="76"/>
    </location>
</feature>
<dbReference type="AlphaFoldDB" id="A0A315ZLT8"/>